<dbReference type="CDD" id="cd14365">
    <property type="entry name" value="CUE_N4BP2"/>
    <property type="match status" value="1"/>
</dbReference>
<dbReference type="PROSITE" id="PS51140">
    <property type="entry name" value="CUE"/>
    <property type="match status" value="1"/>
</dbReference>
<name>A0ABM3ECI5_SALSA</name>
<evidence type="ECO:0000259" key="2">
    <source>
        <dbReference type="PROSITE" id="PS51140"/>
    </source>
</evidence>
<evidence type="ECO:0000313" key="3">
    <source>
        <dbReference type="Proteomes" id="UP001652741"/>
    </source>
</evidence>
<feature type="region of interest" description="Disordered" evidence="1">
    <location>
        <begin position="139"/>
        <end position="168"/>
    </location>
</feature>
<feature type="compositionally biased region" description="Low complexity" evidence="1">
    <location>
        <begin position="207"/>
        <end position="218"/>
    </location>
</feature>
<organism evidence="3 4">
    <name type="scientific">Salmo salar</name>
    <name type="common">Atlantic salmon</name>
    <dbReference type="NCBI Taxonomy" id="8030"/>
    <lineage>
        <taxon>Eukaryota</taxon>
        <taxon>Metazoa</taxon>
        <taxon>Chordata</taxon>
        <taxon>Craniata</taxon>
        <taxon>Vertebrata</taxon>
        <taxon>Euteleostomi</taxon>
        <taxon>Actinopterygii</taxon>
        <taxon>Neopterygii</taxon>
        <taxon>Teleostei</taxon>
        <taxon>Protacanthopterygii</taxon>
        <taxon>Salmoniformes</taxon>
        <taxon>Salmonidae</taxon>
        <taxon>Salmoninae</taxon>
        <taxon>Salmo</taxon>
    </lineage>
</organism>
<keyword evidence="3" id="KW-1185">Reference proteome</keyword>
<dbReference type="InterPro" id="IPR009060">
    <property type="entry name" value="UBA-like_sf"/>
</dbReference>
<feature type="region of interest" description="Disordered" evidence="1">
    <location>
        <begin position="1"/>
        <end position="52"/>
    </location>
</feature>
<sequence>MPRKRKNGYSPARVPGLSNDNSNNYYRLPGAGDGAPPPRSELNTGSNSHHYRSTNTVVRTNSIDISSTCQDKDEIVRNMQEMFSHLDPEVLYIVLAECDFKVENAMDSLLELSVAAERVGPLPPLLSGFELAAALLTPQHDPSKPDLHPHPPTGETAVPLSPPLRSENDRDLITDLTEEFDVLIDRELETLTIQQEAGEKSHGDLHSTSSSSSVSSRSFLVQPRAPSSKPCHSCTSPAQEPQPPRGAPRGPAIPRQGVLTWAAETDRTKPNLPLDLGASDRRSAFQAYRKLDQFTVSPEGGRTVPPGGIVTGARTKTSVSGEEERLNDSSFWNAQAPAFQPHVYGNRATAPSFIVPVAISPSSWRTRATPASHWLAQGPVSQAPAGPRSWTGGVFAAAGPRAPPPLWATW</sequence>
<dbReference type="InterPro" id="IPR052772">
    <property type="entry name" value="Endo/PolyKinase_Domain-Protein"/>
</dbReference>
<feature type="region of interest" description="Disordered" evidence="1">
    <location>
        <begin position="296"/>
        <end position="321"/>
    </location>
</feature>
<dbReference type="SUPFAM" id="SSF46934">
    <property type="entry name" value="UBA-like"/>
    <property type="match status" value="1"/>
</dbReference>
<reference evidence="4" key="1">
    <citation type="submission" date="2025-08" db="UniProtKB">
        <authorList>
            <consortium name="RefSeq"/>
        </authorList>
    </citation>
    <scope>IDENTIFICATION</scope>
</reference>
<dbReference type="PANTHER" id="PTHR46535">
    <property type="entry name" value="NEDD4-BINDING PROTEIN 2"/>
    <property type="match status" value="1"/>
</dbReference>
<evidence type="ECO:0000256" key="1">
    <source>
        <dbReference type="SAM" id="MobiDB-lite"/>
    </source>
</evidence>
<feature type="region of interest" description="Disordered" evidence="1">
    <location>
        <begin position="196"/>
        <end position="253"/>
    </location>
</feature>
<accession>A0ABM3ECI5</accession>
<dbReference type="InterPro" id="IPR003892">
    <property type="entry name" value="CUE"/>
</dbReference>
<dbReference type="Gene3D" id="1.10.8.10">
    <property type="entry name" value="DNA helicase RuvA subunit, C-terminal domain"/>
    <property type="match status" value="1"/>
</dbReference>
<proteinExistence type="predicted"/>
<gene>
    <name evidence="4" type="primary">LOC123733433</name>
</gene>
<dbReference type="PANTHER" id="PTHR46535:SF1">
    <property type="entry name" value="NEDD4-BINDING PROTEIN 2"/>
    <property type="match status" value="1"/>
</dbReference>
<dbReference type="GeneID" id="123733433"/>
<dbReference type="RefSeq" id="XP_045568775.1">
    <property type="nucleotide sequence ID" value="XM_045712819.1"/>
</dbReference>
<evidence type="ECO:0000313" key="4">
    <source>
        <dbReference type="RefSeq" id="XP_045568775.1"/>
    </source>
</evidence>
<dbReference type="Proteomes" id="UP001652741">
    <property type="component" value="Unplaced"/>
</dbReference>
<dbReference type="InterPro" id="IPR041801">
    <property type="entry name" value="N4BP2_CUE"/>
</dbReference>
<feature type="domain" description="CUE" evidence="2">
    <location>
        <begin position="71"/>
        <end position="114"/>
    </location>
</feature>
<feature type="compositionally biased region" description="Polar residues" evidence="1">
    <location>
        <begin position="41"/>
        <end position="52"/>
    </location>
</feature>
<protein>
    <recommendedName>
        <fullName evidence="2">CUE domain-containing protein</fullName>
    </recommendedName>
</protein>